<keyword evidence="16" id="KW-0695">RNA-directed DNA polymerase</keyword>
<evidence type="ECO:0000256" key="4">
    <source>
        <dbReference type="ARBA" id="ARBA00022670"/>
    </source>
</evidence>
<dbReference type="GO" id="GO:0004190">
    <property type="term" value="F:aspartic-type endopeptidase activity"/>
    <property type="evidence" value="ECO:0007669"/>
    <property type="project" value="UniProtKB-KW"/>
</dbReference>
<feature type="region of interest" description="Disordered" evidence="23">
    <location>
        <begin position="118"/>
        <end position="163"/>
    </location>
</feature>
<keyword evidence="17" id="KW-0239">DNA-directed DNA polymerase</keyword>
<feature type="region of interest" description="Disordered" evidence="23">
    <location>
        <begin position="677"/>
        <end position="724"/>
    </location>
</feature>
<evidence type="ECO:0000256" key="7">
    <source>
        <dbReference type="ARBA" id="ARBA00022723"/>
    </source>
</evidence>
<keyword evidence="6" id="KW-0540">Nuclease</keyword>
<dbReference type="GO" id="GO:0004519">
    <property type="term" value="F:endonuclease activity"/>
    <property type="evidence" value="ECO:0007669"/>
    <property type="project" value="UniProtKB-KW"/>
</dbReference>
<keyword evidence="11" id="KW-0378">Hydrolase</keyword>
<dbReference type="CDD" id="cd09272">
    <property type="entry name" value="RNase_HI_RT_Ty1"/>
    <property type="match status" value="1"/>
</dbReference>
<dbReference type="InterPro" id="IPR012337">
    <property type="entry name" value="RNaseH-like_sf"/>
</dbReference>
<dbReference type="Pfam" id="PF07727">
    <property type="entry name" value="RVT_2"/>
    <property type="match status" value="1"/>
</dbReference>
<feature type="region of interest" description="Disordered" evidence="23">
    <location>
        <begin position="59"/>
        <end position="79"/>
    </location>
</feature>
<dbReference type="InterPro" id="IPR013103">
    <property type="entry name" value="RVT_2"/>
</dbReference>
<comment type="function">
    <text evidence="1">The aspartyl protease (PR) mediates the proteolytic cleavages of the Gag and Gag-Pol polyproteins after assembly of the VLP.</text>
</comment>
<comment type="caution">
    <text evidence="25">The sequence shown here is derived from an EMBL/GenBank/DDBJ whole genome shotgun (WGS) entry which is preliminary data.</text>
</comment>
<dbReference type="AlphaFoldDB" id="A0A2N5TR36"/>
<keyword evidence="2" id="KW-0815">Transposition</keyword>
<keyword evidence="18" id="KW-0917">Virion maturation</keyword>
<evidence type="ECO:0000256" key="10">
    <source>
        <dbReference type="ARBA" id="ARBA00022759"/>
    </source>
</evidence>
<dbReference type="Pfam" id="PF13976">
    <property type="entry name" value="gag_pre-integrs"/>
    <property type="match status" value="1"/>
</dbReference>
<feature type="compositionally biased region" description="Pro residues" evidence="23">
    <location>
        <begin position="677"/>
        <end position="696"/>
    </location>
</feature>
<reference evidence="25 26" key="1">
    <citation type="submission" date="2017-11" db="EMBL/GenBank/DDBJ databases">
        <title>De novo assembly and phasing of dikaryotic genomes from two isolates of Puccinia coronata f. sp. avenae, the causal agent of oat crown rust.</title>
        <authorList>
            <person name="Miller M.E."/>
            <person name="Zhang Y."/>
            <person name="Omidvar V."/>
            <person name="Sperschneider J."/>
            <person name="Schwessinger B."/>
            <person name="Raley C."/>
            <person name="Palmer J.M."/>
            <person name="Garnica D."/>
            <person name="Upadhyaya N."/>
            <person name="Rathjen J."/>
            <person name="Taylor J.M."/>
            <person name="Park R.F."/>
            <person name="Dodds P.N."/>
            <person name="Hirsch C.D."/>
            <person name="Kianian S.F."/>
            <person name="Figueroa M."/>
        </authorList>
    </citation>
    <scope>NUCLEOTIDE SEQUENCE [LARGE SCALE GENOMIC DNA]</scope>
    <source>
        <strain evidence="25">12SD80</strain>
    </source>
</reference>
<dbReference type="GO" id="GO:0015074">
    <property type="term" value="P:DNA integration"/>
    <property type="evidence" value="ECO:0007669"/>
    <property type="project" value="UniProtKB-KW"/>
</dbReference>
<name>A0A2N5TR36_9BASI</name>
<evidence type="ECO:0000256" key="13">
    <source>
        <dbReference type="ARBA" id="ARBA00022842"/>
    </source>
</evidence>
<evidence type="ECO:0000256" key="3">
    <source>
        <dbReference type="ARBA" id="ARBA00022612"/>
    </source>
</evidence>
<evidence type="ECO:0000256" key="12">
    <source>
        <dbReference type="ARBA" id="ARBA00022840"/>
    </source>
</evidence>
<dbReference type="PANTHER" id="PTHR42648">
    <property type="entry name" value="TRANSPOSASE, PUTATIVE-RELATED"/>
    <property type="match status" value="1"/>
</dbReference>
<dbReference type="Pfam" id="PF00665">
    <property type="entry name" value="rve"/>
    <property type="match status" value="1"/>
</dbReference>
<protein>
    <recommendedName>
        <fullName evidence="24">Integrase catalytic domain-containing protein</fullName>
    </recommendedName>
</protein>
<dbReference type="GO" id="GO:0046872">
    <property type="term" value="F:metal ion binding"/>
    <property type="evidence" value="ECO:0007669"/>
    <property type="project" value="UniProtKB-KW"/>
</dbReference>
<dbReference type="InterPro" id="IPR001584">
    <property type="entry name" value="Integrase_cat-core"/>
</dbReference>
<comment type="catalytic activity">
    <reaction evidence="21">
        <text>DNA(n) + a 2'-deoxyribonucleoside 5'-triphosphate = DNA(n+1) + diphosphate</text>
        <dbReference type="Rhea" id="RHEA:22508"/>
        <dbReference type="Rhea" id="RHEA-COMP:17339"/>
        <dbReference type="Rhea" id="RHEA-COMP:17340"/>
        <dbReference type="ChEBI" id="CHEBI:33019"/>
        <dbReference type="ChEBI" id="CHEBI:61560"/>
        <dbReference type="ChEBI" id="CHEBI:173112"/>
        <dbReference type="EC" id="2.7.7.49"/>
    </reaction>
</comment>
<evidence type="ECO:0000256" key="15">
    <source>
        <dbReference type="ARBA" id="ARBA00022908"/>
    </source>
</evidence>
<dbReference type="GO" id="GO:0005634">
    <property type="term" value="C:nucleus"/>
    <property type="evidence" value="ECO:0007669"/>
    <property type="project" value="UniProtKB-ARBA"/>
</dbReference>
<evidence type="ECO:0000256" key="14">
    <source>
        <dbReference type="ARBA" id="ARBA00022884"/>
    </source>
</evidence>
<dbReference type="Proteomes" id="UP000235392">
    <property type="component" value="Unassembled WGS sequence"/>
</dbReference>
<evidence type="ECO:0000256" key="16">
    <source>
        <dbReference type="ARBA" id="ARBA00022918"/>
    </source>
</evidence>
<comment type="catalytic activity">
    <reaction evidence="22">
        <text>DNA(n) + a 2'-deoxyribonucleoside 5'-triphosphate = DNA(n+1) + diphosphate</text>
        <dbReference type="Rhea" id="RHEA:22508"/>
        <dbReference type="Rhea" id="RHEA-COMP:17339"/>
        <dbReference type="Rhea" id="RHEA-COMP:17340"/>
        <dbReference type="ChEBI" id="CHEBI:33019"/>
        <dbReference type="ChEBI" id="CHEBI:61560"/>
        <dbReference type="ChEBI" id="CHEBI:173112"/>
        <dbReference type="EC" id="2.7.7.7"/>
    </reaction>
</comment>
<feature type="compositionally biased region" description="Low complexity" evidence="23">
    <location>
        <begin position="59"/>
        <end position="70"/>
    </location>
</feature>
<dbReference type="InterPro" id="IPR057670">
    <property type="entry name" value="SH3_retrovirus"/>
</dbReference>
<proteinExistence type="predicted"/>
<organism evidence="25 26">
    <name type="scientific">Puccinia coronata f. sp. avenae</name>
    <dbReference type="NCBI Taxonomy" id="200324"/>
    <lineage>
        <taxon>Eukaryota</taxon>
        <taxon>Fungi</taxon>
        <taxon>Dikarya</taxon>
        <taxon>Basidiomycota</taxon>
        <taxon>Pucciniomycotina</taxon>
        <taxon>Pucciniomycetes</taxon>
        <taxon>Pucciniales</taxon>
        <taxon>Pucciniaceae</taxon>
        <taxon>Puccinia</taxon>
    </lineage>
</organism>
<evidence type="ECO:0000313" key="26">
    <source>
        <dbReference type="Proteomes" id="UP000235392"/>
    </source>
</evidence>
<keyword evidence="9" id="KW-0064">Aspartyl protease</keyword>
<evidence type="ECO:0000256" key="18">
    <source>
        <dbReference type="ARBA" id="ARBA00023113"/>
    </source>
</evidence>
<dbReference type="PANTHER" id="PTHR42648:SF11">
    <property type="entry name" value="TRANSPOSON TY4-P GAG-POL POLYPROTEIN"/>
    <property type="match status" value="1"/>
</dbReference>
<evidence type="ECO:0000256" key="17">
    <source>
        <dbReference type="ARBA" id="ARBA00022932"/>
    </source>
</evidence>
<dbReference type="InterPro" id="IPR043502">
    <property type="entry name" value="DNA/RNA_pol_sf"/>
</dbReference>
<dbReference type="Pfam" id="PF25597">
    <property type="entry name" value="SH3_retrovirus"/>
    <property type="match status" value="1"/>
</dbReference>
<sequence>MSKYQRCISDTVLLSSILPNWIHCVSALMNQEGVKNKTIVKALKNEAVCRESQNEIISVSSTKPKPVKSSHFPSKSKLQEEKPTQRCLLCNRNGHDLNSCNNIKNLITEHKAAQKAWWKASQQDASTSSSKPQTRAGRTSAAPLDSYAEVRGDEDDSDYSGSDSGVVAKNAVMALSTPPELQASGDPNLDSGCSMSMTPDLSSVNNPVTNNTPVHLADHSVVEASHKGTLRLPINGSISLTTLVVPSLHKPLLSIANLCDQGLTVVFKKDSCDIFSSSSLNLTGPLVGRGYCRGNLYYLPSNPVSRCSSIPVSPSFSDSSLFGYHVRFSHLGLKALKLLLKMNNIVPSSSNEINVQNCPVCVQTKMHRYPFRSRAPYRSTIPGQLIHSDVASYEVNSREGYRYFITFVDDYSKFLTVYPMKNKSDSFSCFKIFRAFFEKSGSHKIQAFRTDNGGEYLSAEFTTYLITSGIRHDPGPPHSPQLNGVAKRTNRTIHNFVQSSLLTAHLPKSFWVDALRHSLFPYNTFPCHTPAGFNSPASILNQQPVNLSAIHPFGCLTWYKVPEPNRKKLDPKARSSILLSYLSDGNGYRLWDLEKCQIIKSRDVVFDKQTFPYGAPLTPSPKQLLVEVSWPIAVPACPSVPSLPSPNPSLPVTEIKVRSPSPISSLTDDLTFISLPDLPPCPSSPSPSPPRNPPPKRTSTRQRNPPDRLGHWAKTTNTDEELDTPKSWRQVLKSPNKLRWLKAADEEYASLLGMSTWKLVPCPAKRKIIKSKWVFKIKRRPDQTIQKLKARLVAMGYSQVQGLDYDKVFSPTLRLETLRLILSLLGSQNWKGRQVDFKTAFLNGHLDKPVFMEQPPGFEDSQHLDWVCKVSRLLYGLKQSPRQWNIKLHKALLDLGLTNSAYDPTLYFKLESGKLIGAITTHVDNLAIVGEPYFVDSIISSVGKQFTIVSTPTDSYFKNLTHRTSSDPSSPGPYPQIIGSLLWISQCTRPDIAFAVNKLSQYLRNPSLSHWYAAVRILNYLKTTSTLKLRLGGSLNVLGYSDSDWAEDRDDRRSTSAYTYRIGDGAISWKSRKQATVSLSSTEAEYKALSDSCKEGAEALARNPEHHARTKHIHARYHFIRECIADNTISLLHVSTTDMLADMLTKPLARVLLEKHRLMFGIVP</sequence>
<dbReference type="SUPFAM" id="SSF53098">
    <property type="entry name" value="Ribonuclease H-like"/>
    <property type="match status" value="1"/>
</dbReference>
<evidence type="ECO:0000259" key="24">
    <source>
        <dbReference type="PROSITE" id="PS50994"/>
    </source>
</evidence>
<evidence type="ECO:0000256" key="23">
    <source>
        <dbReference type="SAM" id="MobiDB-lite"/>
    </source>
</evidence>
<keyword evidence="8" id="KW-0547">Nucleotide-binding</keyword>
<keyword evidence="10" id="KW-0255">Endonuclease</keyword>
<keyword evidence="7" id="KW-0479">Metal-binding</keyword>
<keyword evidence="12" id="KW-0067">ATP-binding</keyword>
<keyword evidence="14" id="KW-0694">RNA-binding</keyword>
<evidence type="ECO:0000256" key="6">
    <source>
        <dbReference type="ARBA" id="ARBA00022722"/>
    </source>
</evidence>
<evidence type="ECO:0000256" key="9">
    <source>
        <dbReference type="ARBA" id="ARBA00022750"/>
    </source>
</evidence>
<feature type="domain" description="Integrase catalytic" evidence="24">
    <location>
        <begin position="378"/>
        <end position="544"/>
    </location>
</feature>
<evidence type="ECO:0000256" key="11">
    <source>
        <dbReference type="ARBA" id="ARBA00022801"/>
    </source>
</evidence>
<evidence type="ECO:0000256" key="2">
    <source>
        <dbReference type="ARBA" id="ARBA00022578"/>
    </source>
</evidence>
<keyword evidence="15" id="KW-0229">DNA integration</keyword>
<dbReference type="Pfam" id="PF22936">
    <property type="entry name" value="Pol_BBD"/>
    <property type="match status" value="1"/>
</dbReference>
<dbReference type="InterPro" id="IPR039537">
    <property type="entry name" value="Retrotran_Ty1/copia-like"/>
</dbReference>
<dbReference type="EMBL" id="PGCI01000386">
    <property type="protein sequence ID" value="PLW27908.1"/>
    <property type="molecule type" value="Genomic_DNA"/>
</dbReference>
<keyword evidence="20" id="KW-0511">Multifunctional enzyme</keyword>
<gene>
    <name evidence="25" type="ORF">PCASD_25937</name>
</gene>
<dbReference type="SUPFAM" id="SSF56672">
    <property type="entry name" value="DNA/RNA polymerases"/>
    <property type="match status" value="1"/>
</dbReference>
<dbReference type="GO" id="GO:0006508">
    <property type="term" value="P:proteolysis"/>
    <property type="evidence" value="ECO:0007669"/>
    <property type="project" value="UniProtKB-KW"/>
</dbReference>
<evidence type="ECO:0000313" key="25">
    <source>
        <dbReference type="EMBL" id="PLW27908.1"/>
    </source>
</evidence>
<dbReference type="GO" id="GO:0005524">
    <property type="term" value="F:ATP binding"/>
    <property type="evidence" value="ECO:0007669"/>
    <property type="project" value="UniProtKB-KW"/>
</dbReference>
<evidence type="ECO:0000256" key="21">
    <source>
        <dbReference type="ARBA" id="ARBA00048173"/>
    </source>
</evidence>
<dbReference type="InterPro" id="IPR036397">
    <property type="entry name" value="RNaseH_sf"/>
</dbReference>
<dbReference type="GO" id="GO:0003887">
    <property type="term" value="F:DNA-directed DNA polymerase activity"/>
    <property type="evidence" value="ECO:0007669"/>
    <property type="project" value="UniProtKB-KW"/>
</dbReference>
<dbReference type="InterPro" id="IPR054722">
    <property type="entry name" value="PolX-like_BBD"/>
</dbReference>
<keyword evidence="13" id="KW-0460">Magnesium</keyword>
<dbReference type="GO" id="GO:0006310">
    <property type="term" value="P:DNA recombination"/>
    <property type="evidence" value="ECO:0007669"/>
    <property type="project" value="UniProtKB-KW"/>
</dbReference>
<evidence type="ECO:0000256" key="8">
    <source>
        <dbReference type="ARBA" id="ARBA00022741"/>
    </source>
</evidence>
<keyword evidence="5" id="KW-0548">Nucleotidyltransferase</keyword>
<keyword evidence="3" id="KW-1188">Viral release from host cell</keyword>
<keyword evidence="17" id="KW-0808">Transferase</keyword>
<feature type="compositionally biased region" description="Polar residues" evidence="23">
    <location>
        <begin position="126"/>
        <end position="137"/>
    </location>
</feature>
<evidence type="ECO:0000256" key="19">
    <source>
        <dbReference type="ARBA" id="ARBA00023172"/>
    </source>
</evidence>
<evidence type="ECO:0000256" key="1">
    <source>
        <dbReference type="ARBA" id="ARBA00002180"/>
    </source>
</evidence>
<dbReference type="PROSITE" id="PS50994">
    <property type="entry name" value="INTEGRASE"/>
    <property type="match status" value="1"/>
</dbReference>
<dbReference type="InterPro" id="IPR025724">
    <property type="entry name" value="GAG-pre-integrase_dom"/>
</dbReference>
<evidence type="ECO:0000256" key="5">
    <source>
        <dbReference type="ARBA" id="ARBA00022695"/>
    </source>
</evidence>
<dbReference type="GO" id="GO:0032196">
    <property type="term" value="P:transposition"/>
    <property type="evidence" value="ECO:0007669"/>
    <property type="project" value="UniProtKB-KW"/>
</dbReference>
<dbReference type="GO" id="GO:0003723">
    <property type="term" value="F:RNA binding"/>
    <property type="evidence" value="ECO:0007669"/>
    <property type="project" value="UniProtKB-KW"/>
</dbReference>
<evidence type="ECO:0000256" key="22">
    <source>
        <dbReference type="ARBA" id="ARBA00049244"/>
    </source>
</evidence>
<evidence type="ECO:0000256" key="20">
    <source>
        <dbReference type="ARBA" id="ARBA00023268"/>
    </source>
</evidence>
<keyword evidence="19" id="KW-0233">DNA recombination</keyword>
<accession>A0A2N5TR36</accession>
<dbReference type="Gene3D" id="3.30.420.10">
    <property type="entry name" value="Ribonuclease H-like superfamily/Ribonuclease H"/>
    <property type="match status" value="1"/>
</dbReference>
<dbReference type="GO" id="GO:0003964">
    <property type="term" value="F:RNA-directed DNA polymerase activity"/>
    <property type="evidence" value="ECO:0007669"/>
    <property type="project" value="UniProtKB-KW"/>
</dbReference>
<keyword evidence="4" id="KW-0645">Protease</keyword>